<accession>A0A2S5KGV2</accession>
<dbReference type="EMBL" id="PRLP01000169">
    <property type="protein sequence ID" value="PPC74034.1"/>
    <property type="molecule type" value="Genomic_DNA"/>
</dbReference>
<gene>
    <name evidence="1" type="ORF">C4K68_28395</name>
</gene>
<dbReference type="AlphaFoldDB" id="A0A2S5KGV2"/>
<proteinExistence type="predicted"/>
<sequence>MYNEKKFSAERLMALEERACPHVWNNKEEIMRSDICLCLACYQIFIPSEIRHWQDDKSAVCPYPNCCFGGSVIGSASGLNFDDYIALSLTK</sequence>
<reference evidence="1 2" key="1">
    <citation type="submission" date="2018-02" db="EMBL/GenBank/DDBJ databases">
        <title>novel marine gammaproteobacteria from coastal saline agro ecosystem.</title>
        <authorList>
            <person name="Krishnan R."/>
            <person name="Ramesh Kumar N."/>
        </authorList>
    </citation>
    <scope>NUCLEOTIDE SEQUENCE [LARGE SCALE GENOMIC DNA]</scope>
    <source>
        <strain evidence="1 2">228</strain>
    </source>
</reference>
<protein>
    <recommendedName>
        <fullName evidence="3">Cytoplasmic protein</fullName>
    </recommendedName>
</protein>
<organism evidence="1 2">
    <name type="scientific">Proteobacteria bacterium 228</name>
    <dbReference type="NCBI Taxonomy" id="2083153"/>
    <lineage>
        <taxon>Bacteria</taxon>
        <taxon>Pseudomonadati</taxon>
        <taxon>Pseudomonadota</taxon>
    </lineage>
</organism>
<evidence type="ECO:0000313" key="1">
    <source>
        <dbReference type="EMBL" id="PPC74034.1"/>
    </source>
</evidence>
<dbReference type="Proteomes" id="UP000238196">
    <property type="component" value="Unassembled WGS sequence"/>
</dbReference>
<dbReference type="OrthoDB" id="9800296at2"/>
<evidence type="ECO:0000313" key="2">
    <source>
        <dbReference type="Proteomes" id="UP000238196"/>
    </source>
</evidence>
<comment type="caution">
    <text evidence="1">The sequence shown here is derived from an EMBL/GenBank/DDBJ whole genome shotgun (WGS) entry which is preliminary data.</text>
</comment>
<name>A0A2S5KGV2_9PROT</name>
<evidence type="ECO:0008006" key="3">
    <source>
        <dbReference type="Google" id="ProtNLM"/>
    </source>
</evidence>